<evidence type="ECO:0008006" key="4">
    <source>
        <dbReference type="Google" id="ProtNLM"/>
    </source>
</evidence>
<protein>
    <recommendedName>
        <fullName evidence="4">Peptidase A2 domain-containing protein</fullName>
    </recommendedName>
</protein>
<dbReference type="Proteomes" id="UP000324222">
    <property type="component" value="Unassembled WGS sequence"/>
</dbReference>
<keyword evidence="3" id="KW-1185">Reference proteome</keyword>
<organism evidence="2 3">
    <name type="scientific">Portunus trituberculatus</name>
    <name type="common">Swimming crab</name>
    <name type="synonym">Neptunus trituberculatus</name>
    <dbReference type="NCBI Taxonomy" id="210409"/>
    <lineage>
        <taxon>Eukaryota</taxon>
        <taxon>Metazoa</taxon>
        <taxon>Ecdysozoa</taxon>
        <taxon>Arthropoda</taxon>
        <taxon>Crustacea</taxon>
        <taxon>Multicrustacea</taxon>
        <taxon>Malacostraca</taxon>
        <taxon>Eumalacostraca</taxon>
        <taxon>Eucarida</taxon>
        <taxon>Decapoda</taxon>
        <taxon>Pleocyemata</taxon>
        <taxon>Brachyura</taxon>
        <taxon>Eubrachyura</taxon>
        <taxon>Portunoidea</taxon>
        <taxon>Portunidae</taxon>
        <taxon>Portuninae</taxon>
        <taxon>Portunus</taxon>
    </lineage>
</organism>
<comment type="caution">
    <text evidence="2">The sequence shown here is derived from an EMBL/GenBank/DDBJ whole genome shotgun (WGS) entry which is preliminary data.</text>
</comment>
<reference evidence="2 3" key="1">
    <citation type="submission" date="2019-05" db="EMBL/GenBank/DDBJ databases">
        <title>Another draft genome of Portunus trituberculatus and its Hox gene families provides insights of decapod evolution.</title>
        <authorList>
            <person name="Jeong J.-H."/>
            <person name="Song I."/>
            <person name="Kim S."/>
            <person name="Choi T."/>
            <person name="Kim D."/>
            <person name="Ryu S."/>
            <person name="Kim W."/>
        </authorList>
    </citation>
    <scope>NUCLEOTIDE SEQUENCE [LARGE SCALE GENOMIC DNA]</scope>
    <source>
        <tissue evidence="2">Muscle</tissue>
    </source>
</reference>
<gene>
    <name evidence="2" type="ORF">E2C01_043767</name>
</gene>
<dbReference type="AlphaFoldDB" id="A0A5B7FTT9"/>
<name>A0A5B7FTT9_PORTR</name>
<proteinExistence type="predicted"/>
<evidence type="ECO:0000313" key="2">
    <source>
        <dbReference type="EMBL" id="MPC49952.1"/>
    </source>
</evidence>
<evidence type="ECO:0000256" key="1">
    <source>
        <dbReference type="SAM" id="MobiDB-lite"/>
    </source>
</evidence>
<feature type="region of interest" description="Disordered" evidence="1">
    <location>
        <begin position="29"/>
        <end position="77"/>
    </location>
</feature>
<accession>A0A5B7FTT9</accession>
<dbReference type="EMBL" id="VSRR010009198">
    <property type="protein sequence ID" value="MPC49952.1"/>
    <property type="molecule type" value="Genomic_DNA"/>
</dbReference>
<sequence length="119" mass="12816">MDKDDLQQMADRSSDAQAAAGCHINAVPYASSTAPPSEEDDITAINHAPAPARQPLVRQQPKPWPQPRQQQTSGRFADGLCYFHARRPPPIVAAPGGSPTFFLHDPITGIRFLMDTGAG</sequence>
<evidence type="ECO:0000313" key="3">
    <source>
        <dbReference type="Proteomes" id="UP000324222"/>
    </source>
</evidence>